<dbReference type="InterPro" id="IPR003749">
    <property type="entry name" value="ThiS/MoaD-like"/>
</dbReference>
<dbReference type="AlphaFoldDB" id="E6PG51"/>
<dbReference type="PANTHER" id="PTHR34472:SF1">
    <property type="entry name" value="SULFUR CARRIER PROTEIN THIS"/>
    <property type="match status" value="1"/>
</dbReference>
<dbReference type="PANTHER" id="PTHR34472">
    <property type="entry name" value="SULFUR CARRIER PROTEIN THIS"/>
    <property type="match status" value="1"/>
</dbReference>
<dbReference type="Pfam" id="PF02597">
    <property type="entry name" value="ThiS"/>
    <property type="match status" value="1"/>
</dbReference>
<reference evidence="1" key="1">
    <citation type="submission" date="2009-10" db="EMBL/GenBank/DDBJ databases">
        <title>Diversity of trophic interactions inside an arsenic-rich microbial ecosystem.</title>
        <authorList>
            <person name="Bertin P.N."/>
            <person name="Heinrich-Salmeron A."/>
            <person name="Pelletier E."/>
            <person name="Goulhen-Chollet F."/>
            <person name="Arsene-Ploetze F."/>
            <person name="Gallien S."/>
            <person name="Calteau A."/>
            <person name="Vallenet D."/>
            <person name="Casiot C."/>
            <person name="Chane-Woon-Ming B."/>
            <person name="Giloteaux L."/>
            <person name="Barakat M."/>
            <person name="Bonnefoy V."/>
            <person name="Bruneel O."/>
            <person name="Chandler M."/>
            <person name="Cleiss J."/>
            <person name="Duran R."/>
            <person name="Elbaz-Poulichet F."/>
            <person name="Fonknechten N."/>
            <person name="Lauga B."/>
            <person name="Mornico D."/>
            <person name="Ortet P."/>
            <person name="Schaeffer C."/>
            <person name="Siguier P."/>
            <person name="Alexander Thil Smith A."/>
            <person name="Van Dorsselaer A."/>
            <person name="Weissenbach J."/>
            <person name="Medigue C."/>
            <person name="Le Paslier D."/>
        </authorList>
    </citation>
    <scope>NUCLEOTIDE SEQUENCE</scope>
</reference>
<gene>
    <name evidence="1" type="ORF">CARN1_1456</name>
</gene>
<comment type="caution">
    <text evidence="1">The sequence shown here is derived from an EMBL/GenBank/DDBJ whole genome shotgun (WGS) entry which is preliminary data.</text>
</comment>
<dbReference type="Gene3D" id="3.10.20.30">
    <property type="match status" value="1"/>
</dbReference>
<organism evidence="1">
    <name type="scientific">mine drainage metagenome</name>
    <dbReference type="NCBI Taxonomy" id="410659"/>
    <lineage>
        <taxon>unclassified sequences</taxon>
        <taxon>metagenomes</taxon>
        <taxon>ecological metagenomes</taxon>
    </lineage>
</organism>
<proteinExistence type="predicted"/>
<dbReference type="EMBL" id="CABL01000008">
    <property type="protein sequence ID" value="CBH75439.1"/>
    <property type="molecule type" value="Genomic_DNA"/>
</dbReference>
<dbReference type="SUPFAM" id="SSF54285">
    <property type="entry name" value="MoaD/ThiS"/>
    <property type="match status" value="1"/>
</dbReference>
<evidence type="ECO:0000313" key="1">
    <source>
        <dbReference type="EMBL" id="CBH75439.1"/>
    </source>
</evidence>
<accession>E6PG51</accession>
<dbReference type="InterPro" id="IPR016155">
    <property type="entry name" value="Mopterin_synth/thiamin_S_b"/>
</dbReference>
<dbReference type="NCBIfam" id="TIGR01683">
    <property type="entry name" value="thiS"/>
    <property type="match status" value="1"/>
</dbReference>
<sequence length="67" mass="7121">MTVEINGEIREISAADATLAEVLEALGIEARGIAVACNDRVVRRGEFAQQRIAEGDRIEIVRAVAGG</sequence>
<protein>
    <submittedName>
        <fullName evidence="1">Putative Sulfur transfer protein ThiS</fullName>
    </submittedName>
</protein>
<dbReference type="CDD" id="cd00565">
    <property type="entry name" value="Ubl_ThiS"/>
    <property type="match status" value="1"/>
</dbReference>
<dbReference type="InterPro" id="IPR010035">
    <property type="entry name" value="Thi_S"/>
</dbReference>
<name>E6PG51_9ZZZZ</name>
<dbReference type="InterPro" id="IPR012675">
    <property type="entry name" value="Beta-grasp_dom_sf"/>
</dbReference>